<dbReference type="InterPro" id="IPR051601">
    <property type="entry name" value="Serine_prot/Carboxylest_S33"/>
</dbReference>
<keyword evidence="2 5" id="KW-0378">Hydrolase</keyword>
<accession>A0A6A6Z4F4</accession>
<dbReference type="EMBL" id="MU003693">
    <property type="protein sequence ID" value="KAF2815956.1"/>
    <property type="molecule type" value="Genomic_DNA"/>
</dbReference>
<evidence type="ECO:0000256" key="2">
    <source>
        <dbReference type="ARBA" id="ARBA00022801"/>
    </source>
</evidence>
<evidence type="ECO:0000259" key="3">
    <source>
        <dbReference type="Pfam" id="PF00561"/>
    </source>
</evidence>
<dbReference type="PANTHER" id="PTHR43248">
    <property type="entry name" value="2-SUCCINYL-6-HYDROXY-2,4-CYCLOHEXADIENE-1-CARBOXYLATE SYNTHASE"/>
    <property type="match status" value="1"/>
</dbReference>
<dbReference type="RefSeq" id="XP_033582920.1">
    <property type="nucleotide sequence ID" value="XM_033716450.1"/>
</dbReference>
<evidence type="ECO:0000313" key="6">
    <source>
        <dbReference type="Proteomes" id="UP000504636"/>
    </source>
</evidence>
<dbReference type="Pfam" id="PF08386">
    <property type="entry name" value="Abhydrolase_4"/>
    <property type="match status" value="1"/>
</dbReference>
<comment type="similarity">
    <text evidence="1">Belongs to the peptidase S33 family.</text>
</comment>
<dbReference type="InterPro" id="IPR013595">
    <property type="entry name" value="Pept_S33_TAP-like_C"/>
</dbReference>
<name>A0A6A6Z4F4_9PEZI</name>
<dbReference type="PANTHER" id="PTHR43248:SF25">
    <property type="entry name" value="AB HYDROLASE-1 DOMAIN-CONTAINING PROTEIN-RELATED"/>
    <property type="match status" value="1"/>
</dbReference>
<evidence type="ECO:0000259" key="4">
    <source>
        <dbReference type="Pfam" id="PF08386"/>
    </source>
</evidence>
<dbReference type="SUPFAM" id="SSF53474">
    <property type="entry name" value="alpha/beta-Hydrolases"/>
    <property type="match status" value="1"/>
</dbReference>
<gene>
    <name evidence="5 7" type="ORF">BDZ99DRAFT_406379</name>
</gene>
<feature type="domain" description="AB hydrolase-1" evidence="3">
    <location>
        <begin position="140"/>
        <end position="340"/>
    </location>
</feature>
<sequence length="697" mass="78517">MPSLPLEDVKIDGRETGKAKSPVDHFQIRTAIAAFFCLWVLIWTQGLGLWQRWSYSESAPEPQGGGFSKSFVEAFNDITPSEKLEWHRCSEGNFCARLTVPMDYKRPLSGSRRRHPKVHIAMVLIPGANHTSGEHFSASPVLVNPGGPGGSGIDFARRSAKSLQALFGEDQDIIGFDPRGVGETTPGVDCFSFPSQKAGRIASEPPSEQDILHGRFNSMLFDISNPGLVNSSGNSLESLDVRWRAMSGLCTHKDDIYGENSILRHLSTPVVSRDMLSIVEAWDEWIEASPREKYPLERPYSHLKGQLSYWGGSYGSLLGETFAAIYPDRVGRMVLDAIVNADYYVTPIWVDALTDAENVLQSFFRYCHLAESSCAIYRSGDRSEDIRIRYSAIMDRLKAQTGVAAIYPRTHQPVVVTYSHIRQFIFLALYQPIRLFPLAAEVLDALYREEHSKLFNDYISLPELQASLGRFCPCDDSVPAQGMNVYSHWEANMAIKCSDKRYILNETIPNLTTLFELLSTNTSWGDVWMTWQLGCDGWNIQSADPPLPWDPDDYSFSIPHDRQVNTTNPILFLSSSYDPVCAIEGAVKMARRFAGAGFVEQKSIGHGTFSTASRCTTDVVRRYFKHLEVPDGSLEDRTWKTCEPDEWPWKPFQKQDWMQQFSGPRSEEREDLEAVGARMEASKGIQEFLARRKTVGY</sequence>
<dbReference type="Pfam" id="PF00561">
    <property type="entry name" value="Abhydrolase_1"/>
    <property type="match status" value="1"/>
</dbReference>
<reference evidence="7" key="2">
    <citation type="submission" date="2020-04" db="EMBL/GenBank/DDBJ databases">
        <authorList>
            <consortium name="NCBI Genome Project"/>
        </authorList>
    </citation>
    <scope>NUCLEOTIDE SEQUENCE</scope>
    <source>
        <strain evidence="7">CBS 304.34</strain>
    </source>
</reference>
<dbReference type="Proteomes" id="UP000504636">
    <property type="component" value="Unplaced"/>
</dbReference>
<reference evidence="5 7" key="1">
    <citation type="journal article" date="2020" name="Stud. Mycol.">
        <title>101 Dothideomycetes genomes: a test case for predicting lifestyles and emergence of pathogens.</title>
        <authorList>
            <person name="Haridas S."/>
            <person name="Albert R."/>
            <person name="Binder M."/>
            <person name="Bloem J."/>
            <person name="Labutti K."/>
            <person name="Salamov A."/>
            <person name="Andreopoulos B."/>
            <person name="Baker S."/>
            <person name="Barry K."/>
            <person name="Bills G."/>
            <person name="Bluhm B."/>
            <person name="Cannon C."/>
            <person name="Castanera R."/>
            <person name="Culley D."/>
            <person name="Daum C."/>
            <person name="Ezra D."/>
            <person name="Gonzalez J."/>
            <person name="Henrissat B."/>
            <person name="Kuo A."/>
            <person name="Liang C."/>
            <person name="Lipzen A."/>
            <person name="Lutzoni F."/>
            <person name="Magnuson J."/>
            <person name="Mondo S."/>
            <person name="Nolan M."/>
            <person name="Ohm R."/>
            <person name="Pangilinan J."/>
            <person name="Park H.-J."/>
            <person name="Ramirez L."/>
            <person name="Alfaro M."/>
            <person name="Sun H."/>
            <person name="Tritt A."/>
            <person name="Yoshinaga Y."/>
            <person name="Zwiers L.-H."/>
            <person name="Turgeon B."/>
            <person name="Goodwin S."/>
            <person name="Spatafora J."/>
            <person name="Crous P."/>
            <person name="Grigoriev I."/>
        </authorList>
    </citation>
    <scope>NUCLEOTIDE SEQUENCE</scope>
    <source>
        <strain evidence="5 7">CBS 304.34</strain>
    </source>
</reference>
<keyword evidence="6" id="KW-1185">Reference proteome</keyword>
<feature type="domain" description="Peptidase S33 tripeptidyl aminopeptidase-like C-terminal" evidence="4">
    <location>
        <begin position="524"/>
        <end position="631"/>
    </location>
</feature>
<evidence type="ECO:0000313" key="7">
    <source>
        <dbReference type="RefSeq" id="XP_033582920.1"/>
    </source>
</evidence>
<protein>
    <submittedName>
        <fullName evidence="5 7">Alpha/beta-hydrolase</fullName>
    </submittedName>
</protein>
<dbReference type="GeneID" id="54457343"/>
<dbReference type="GO" id="GO:0016787">
    <property type="term" value="F:hydrolase activity"/>
    <property type="evidence" value="ECO:0007669"/>
    <property type="project" value="UniProtKB-KW"/>
</dbReference>
<evidence type="ECO:0000256" key="1">
    <source>
        <dbReference type="ARBA" id="ARBA00010088"/>
    </source>
</evidence>
<reference evidence="7" key="3">
    <citation type="submission" date="2025-04" db="UniProtKB">
        <authorList>
            <consortium name="RefSeq"/>
        </authorList>
    </citation>
    <scope>IDENTIFICATION</scope>
    <source>
        <strain evidence="7">CBS 304.34</strain>
    </source>
</reference>
<dbReference type="Gene3D" id="3.40.50.1820">
    <property type="entry name" value="alpha/beta hydrolase"/>
    <property type="match status" value="1"/>
</dbReference>
<dbReference type="InterPro" id="IPR000073">
    <property type="entry name" value="AB_hydrolase_1"/>
</dbReference>
<dbReference type="OrthoDB" id="425534at2759"/>
<proteinExistence type="inferred from homology"/>
<organism evidence="5">
    <name type="scientific">Mytilinidion resinicola</name>
    <dbReference type="NCBI Taxonomy" id="574789"/>
    <lineage>
        <taxon>Eukaryota</taxon>
        <taxon>Fungi</taxon>
        <taxon>Dikarya</taxon>
        <taxon>Ascomycota</taxon>
        <taxon>Pezizomycotina</taxon>
        <taxon>Dothideomycetes</taxon>
        <taxon>Pleosporomycetidae</taxon>
        <taxon>Mytilinidiales</taxon>
        <taxon>Mytilinidiaceae</taxon>
        <taxon>Mytilinidion</taxon>
    </lineage>
</organism>
<dbReference type="AlphaFoldDB" id="A0A6A6Z4F4"/>
<evidence type="ECO:0000313" key="5">
    <source>
        <dbReference type="EMBL" id="KAF2815956.1"/>
    </source>
</evidence>
<dbReference type="InterPro" id="IPR029058">
    <property type="entry name" value="AB_hydrolase_fold"/>
</dbReference>